<dbReference type="AlphaFoldDB" id="T0ZHL2"/>
<protein>
    <recommendedName>
        <fullName evidence="2">DNA topoisomerase (ATP-hydrolyzing)</fullName>
    </recommendedName>
</protein>
<dbReference type="InterPro" id="IPR013759">
    <property type="entry name" value="Topo_IIA_B_C"/>
</dbReference>
<name>T0ZHL2_9ZZZZ</name>
<reference evidence="1" key="1">
    <citation type="submission" date="2013-08" db="EMBL/GenBank/DDBJ databases">
        <authorList>
            <person name="Mendez C."/>
            <person name="Richter M."/>
            <person name="Ferrer M."/>
            <person name="Sanchez J."/>
        </authorList>
    </citation>
    <scope>NUCLEOTIDE SEQUENCE</scope>
</reference>
<dbReference type="GO" id="GO:0003677">
    <property type="term" value="F:DNA binding"/>
    <property type="evidence" value="ECO:0007669"/>
    <property type="project" value="InterPro"/>
</dbReference>
<dbReference type="EMBL" id="AUZZ01010561">
    <property type="protein sequence ID" value="EQD29315.1"/>
    <property type="molecule type" value="Genomic_DNA"/>
</dbReference>
<evidence type="ECO:0008006" key="2">
    <source>
        <dbReference type="Google" id="ProtNLM"/>
    </source>
</evidence>
<proteinExistence type="predicted"/>
<gene>
    <name evidence="1" type="ORF">B2A_14544</name>
</gene>
<sequence>MNELISEGHVYIAQAPLYRIQKGNRFRYAYSDEERDRILAEFGDGPWGHDAAVQGTRGG</sequence>
<evidence type="ECO:0000313" key="1">
    <source>
        <dbReference type="EMBL" id="EQD29315.1"/>
    </source>
</evidence>
<reference evidence="1" key="2">
    <citation type="journal article" date="2014" name="ISME J.">
        <title>Microbial stratification in low pH oxic and suboxic macroscopic growths along an acid mine drainage.</title>
        <authorList>
            <person name="Mendez-Garcia C."/>
            <person name="Mesa V."/>
            <person name="Sprenger R.R."/>
            <person name="Richter M."/>
            <person name="Diez M.S."/>
            <person name="Solano J."/>
            <person name="Bargiela R."/>
            <person name="Golyshina O.V."/>
            <person name="Manteca A."/>
            <person name="Ramos J.L."/>
            <person name="Gallego J.R."/>
            <person name="Llorente I."/>
            <person name="Martins Dos Santos V.A."/>
            <person name="Jensen O.N."/>
            <person name="Pelaez A.I."/>
            <person name="Sanchez J."/>
            <person name="Ferrer M."/>
        </authorList>
    </citation>
    <scope>NUCLEOTIDE SEQUENCE</scope>
</reference>
<dbReference type="GO" id="GO:0003918">
    <property type="term" value="F:DNA topoisomerase type II (double strand cut, ATP-hydrolyzing) activity"/>
    <property type="evidence" value="ECO:0007669"/>
    <property type="project" value="InterPro"/>
</dbReference>
<dbReference type="GO" id="GO:0006265">
    <property type="term" value="P:DNA topological change"/>
    <property type="evidence" value="ECO:0007669"/>
    <property type="project" value="InterPro"/>
</dbReference>
<dbReference type="GO" id="GO:0005524">
    <property type="term" value="F:ATP binding"/>
    <property type="evidence" value="ECO:0007669"/>
    <property type="project" value="InterPro"/>
</dbReference>
<dbReference type="SUPFAM" id="SSF56719">
    <property type="entry name" value="Type II DNA topoisomerase"/>
    <property type="match status" value="1"/>
</dbReference>
<dbReference type="Gene3D" id="3.40.50.670">
    <property type="match status" value="1"/>
</dbReference>
<dbReference type="InterPro" id="IPR013760">
    <property type="entry name" value="Topo_IIA-like_dom_sf"/>
</dbReference>
<accession>T0ZHL2</accession>
<organism evidence="1">
    <name type="scientific">mine drainage metagenome</name>
    <dbReference type="NCBI Taxonomy" id="410659"/>
    <lineage>
        <taxon>unclassified sequences</taxon>
        <taxon>metagenomes</taxon>
        <taxon>ecological metagenomes</taxon>
    </lineage>
</organism>
<comment type="caution">
    <text evidence="1">The sequence shown here is derived from an EMBL/GenBank/DDBJ whole genome shotgun (WGS) entry which is preliminary data.</text>
</comment>